<dbReference type="InterPro" id="IPR014710">
    <property type="entry name" value="RmlC-like_jellyroll"/>
</dbReference>
<dbReference type="FunFam" id="1.10.287.630:FF:000003">
    <property type="entry name" value="Cyclic nucleotide-gated ion channel 1"/>
    <property type="match status" value="1"/>
</dbReference>
<dbReference type="OMA" id="TEQFRYK"/>
<evidence type="ECO:0000256" key="7">
    <source>
        <dbReference type="ARBA" id="ARBA00023286"/>
    </source>
</evidence>
<dbReference type="PROSITE" id="PS50096">
    <property type="entry name" value="IQ"/>
    <property type="match status" value="1"/>
</dbReference>
<evidence type="ECO:0000313" key="12">
    <source>
        <dbReference type="Proteomes" id="UP000824469"/>
    </source>
</evidence>
<evidence type="ECO:0000256" key="4">
    <source>
        <dbReference type="ARBA" id="ARBA00022692"/>
    </source>
</evidence>
<gene>
    <name evidence="11" type="ORF">KI387_022247</name>
</gene>
<dbReference type="CDD" id="cd00038">
    <property type="entry name" value="CAP_ED"/>
    <property type="match status" value="1"/>
</dbReference>
<dbReference type="GO" id="GO:0016020">
    <property type="term" value="C:membrane"/>
    <property type="evidence" value="ECO:0007669"/>
    <property type="project" value="UniProtKB-SubCell"/>
</dbReference>
<feature type="transmembrane region" description="Helical" evidence="9">
    <location>
        <begin position="245"/>
        <end position="262"/>
    </location>
</feature>
<dbReference type="AlphaFoldDB" id="A0AA38G0T9"/>
<evidence type="ECO:0000256" key="6">
    <source>
        <dbReference type="ARBA" id="ARBA00023136"/>
    </source>
</evidence>
<dbReference type="PANTHER" id="PTHR45651">
    <property type="entry name" value="CYCLIC NUCLEOTIDE-GATED ION CHANNEL 15-RELATED-RELATED"/>
    <property type="match status" value="1"/>
</dbReference>
<evidence type="ECO:0000256" key="8">
    <source>
        <dbReference type="ARBA" id="ARBA00023303"/>
    </source>
</evidence>
<keyword evidence="8" id="KW-0407">Ion channel</keyword>
<evidence type="ECO:0000259" key="10">
    <source>
        <dbReference type="PROSITE" id="PS50042"/>
    </source>
</evidence>
<dbReference type="PANTHER" id="PTHR45651:SF50">
    <property type="entry name" value="CYCLIC NUCLEOTIDE-GATED ION CHANNEL 2"/>
    <property type="match status" value="1"/>
</dbReference>
<feature type="transmembrane region" description="Helical" evidence="9">
    <location>
        <begin position="214"/>
        <end position="233"/>
    </location>
</feature>
<keyword evidence="7" id="KW-1071">Ligand-gated ion channel</keyword>
<sequence>MKTARTIYSLVFEAASRTAHPGGSTQGGGEDSTLEVVTSPALSRSAHPSEECFACTQAQTPAFHSISCDDDSHLLWEANAGSSIFPTQCQQHMPRLSTKKNSWIFGRVLNPRSKEIQRWNRTILLVCAIGLAIDPLFFYVLSISKDLMCLYIDGRFAVMVAVLRSTSDAMHLYHIWLQLKLAYVSKESLVVGCGKLVWDARSIARHYLRSLRGFWFDIFVILPVPQMVFWLVIPDLIKRGQITPIMTVLLLIFLFQYLPKVYHSVCLMRRMQRVTGYIFGTVWWGFGLNLIAYFIASHVAGGCWYVLAIQRVASCLKIQCEHSGACDLLMLGCSKPVSYSLPLPTTDLSSWVKDKTLDAVCFSQDGPVFHYGIYKWALPLVTSPIWSDKILYPIFWGLMTLSTFGNDLEPTCHWLEVIFSIIIVLSGLLLFTLLIGNIQVFLHAVMQKKRLMQLKIRDLEWWMRRRQLPSRLRHRVRHYERQKWAATRGVDESEMISDLPEGLRRDIKRHLCIDLIRQVPLFDNMDDLILDNICDRVKPLLFTKAEKILREGDPVQRMLFIVRGHLQSSQKLSKGLVSTCMLGPGNFCGDELLSWCLRKPFLERLPPSSATFTSLEATEAFGLDAQDLKYVTEHFRYKFANERLKRTARYYSSSWRTWAAVTIQLSWRKYKARAELSSANNTVSAFVPQLISNPVN</sequence>
<dbReference type="Gene3D" id="1.10.287.70">
    <property type="match status" value="1"/>
</dbReference>
<dbReference type="EMBL" id="JAHRHJ020000005">
    <property type="protein sequence ID" value="KAH9313620.1"/>
    <property type="molecule type" value="Genomic_DNA"/>
</dbReference>
<comment type="similarity">
    <text evidence="3">Belongs to the cyclic nucleotide-gated cation channel (TC 1.A.1.5) family.</text>
</comment>
<evidence type="ECO:0000256" key="2">
    <source>
        <dbReference type="ARBA" id="ARBA00004308"/>
    </source>
</evidence>
<dbReference type="Gene3D" id="1.10.287.630">
    <property type="entry name" value="Helix hairpin bin"/>
    <property type="match status" value="1"/>
</dbReference>
<comment type="caution">
    <text evidence="11">The sequence shown here is derived from an EMBL/GenBank/DDBJ whole genome shotgun (WGS) entry which is preliminary data.</text>
</comment>
<feature type="transmembrane region" description="Helical" evidence="9">
    <location>
        <begin position="122"/>
        <end position="144"/>
    </location>
</feature>
<organism evidence="11 12">
    <name type="scientific">Taxus chinensis</name>
    <name type="common">Chinese yew</name>
    <name type="synonym">Taxus wallichiana var. chinensis</name>
    <dbReference type="NCBI Taxonomy" id="29808"/>
    <lineage>
        <taxon>Eukaryota</taxon>
        <taxon>Viridiplantae</taxon>
        <taxon>Streptophyta</taxon>
        <taxon>Embryophyta</taxon>
        <taxon>Tracheophyta</taxon>
        <taxon>Spermatophyta</taxon>
        <taxon>Pinopsida</taxon>
        <taxon>Pinidae</taxon>
        <taxon>Conifers II</taxon>
        <taxon>Cupressales</taxon>
        <taxon>Taxaceae</taxon>
        <taxon>Taxus</taxon>
    </lineage>
</organism>
<feature type="domain" description="Cyclic nucleotide-binding" evidence="10">
    <location>
        <begin position="521"/>
        <end position="631"/>
    </location>
</feature>
<feature type="transmembrane region" description="Helical" evidence="9">
    <location>
        <begin position="417"/>
        <end position="445"/>
    </location>
</feature>
<evidence type="ECO:0000313" key="11">
    <source>
        <dbReference type="EMBL" id="KAH9313620.1"/>
    </source>
</evidence>
<feature type="non-terminal residue" evidence="11">
    <location>
        <position position="1"/>
    </location>
</feature>
<dbReference type="SUPFAM" id="SSF81324">
    <property type="entry name" value="Voltage-gated potassium channels"/>
    <property type="match status" value="1"/>
</dbReference>
<keyword evidence="12" id="KW-1185">Reference proteome</keyword>
<keyword evidence="7" id="KW-0813">Transport</keyword>
<dbReference type="Proteomes" id="UP000824469">
    <property type="component" value="Unassembled WGS sequence"/>
</dbReference>
<comment type="subcellular location">
    <subcellularLocation>
        <location evidence="2">Endomembrane system</location>
    </subcellularLocation>
    <subcellularLocation>
        <location evidence="1">Membrane</location>
        <topology evidence="1">Multi-pass membrane protein</topology>
    </subcellularLocation>
</comment>
<protein>
    <recommendedName>
        <fullName evidence="10">Cyclic nucleotide-binding domain-containing protein</fullName>
    </recommendedName>
</protein>
<keyword evidence="5 9" id="KW-1133">Transmembrane helix</keyword>
<dbReference type="GO" id="GO:0034220">
    <property type="term" value="P:monoatomic ion transmembrane transport"/>
    <property type="evidence" value="ECO:0007669"/>
    <property type="project" value="UniProtKB-KW"/>
</dbReference>
<dbReference type="PROSITE" id="PS50042">
    <property type="entry name" value="CNMP_BINDING_3"/>
    <property type="match status" value="1"/>
</dbReference>
<keyword evidence="7" id="KW-0406">Ion transport</keyword>
<dbReference type="FunFam" id="2.60.120.10:FF:000063">
    <property type="entry name" value="cyclic nucleotide-gated ion channel 4"/>
    <property type="match status" value="1"/>
</dbReference>
<dbReference type="Gene3D" id="2.60.120.10">
    <property type="entry name" value="Jelly Rolls"/>
    <property type="match status" value="1"/>
</dbReference>
<feature type="transmembrane region" description="Helical" evidence="9">
    <location>
        <begin position="274"/>
        <end position="296"/>
    </location>
</feature>
<evidence type="ECO:0000256" key="3">
    <source>
        <dbReference type="ARBA" id="ARBA00010486"/>
    </source>
</evidence>
<dbReference type="InterPro" id="IPR000595">
    <property type="entry name" value="cNMP-bd_dom"/>
</dbReference>
<name>A0AA38G0T9_TAXCH</name>
<dbReference type="SUPFAM" id="SSF51206">
    <property type="entry name" value="cAMP-binding domain-like"/>
    <property type="match status" value="1"/>
</dbReference>
<keyword evidence="4 9" id="KW-0812">Transmembrane</keyword>
<keyword evidence="6 9" id="KW-0472">Membrane</keyword>
<reference evidence="11 12" key="1">
    <citation type="journal article" date="2021" name="Nat. Plants">
        <title>The Taxus genome provides insights into paclitaxel biosynthesis.</title>
        <authorList>
            <person name="Xiong X."/>
            <person name="Gou J."/>
            <person name="Liao Q."/>
            <person name="Li Y."/>
            <person name="Zhou Q."/>
            <person name="Bi G."/>
            <person name="Li C."/>
            <person name="Du R."/>
            <person name="Wang X."/>
            <person name="Sun T."/>
            <person name="Guo L."/>
            <person name="Liang H."/>
            <person name="Lu P."/>
            <person name="Wu Y."/>
            <person name="Zhang Z."/>
            <person name="Ro D.K."/>
            <person name="Shang Y."/>
            <person name="Huang S."/>
            <person name="Yan J."/>
        </authorList>
    </citation>
    <scope>NUCLEOTIDE SEQUENCE [LARGE SCALE GENOMIC DNA]</scope>
    <source>
        <strain evidence="11">Ta-2019</strain>
    </source>
</reference>
<proteinExistence type="inferred from homology"/>
<evidence type="ECO:0000256" key="1">
    <source>
        <dbReference type="ARBA" id="ARBA00004141"/>
    </source>
</evidence>
<evidence type="ECO:0000256" key="5">
    <source>
        <dbReference type="ARBA" id="ARBA00022989"/>
    </source>
</evidence>
<dbReference type="GO" id="GO:0012505">
    <property type="term" value="C:endomembrane system"/>
    <property type="evidence" value="ECO:0007669"/>
    <property type="project" value="UniProtKB-SubCell"/>
</dbReference>
<evidence type="ECO:0000256" key="9">
    <source>
        <dbReference type="SAM" id="Phobius"/>
    </source>
</evidence>
<dbReference type="InterPro" id="IPR018490">
    <property type="entry name" value="cNMP-bd_dom_sf"/>
</dbReference>
<accession>A0AA38G0T9</accession>